<dbReference type="AlphaFoldDB" id="A0ABD2BMD8"/>
<keyword evidence="3" id="KW-1185">Reference proteome</keyword>
<evidence type="ECO:0000259" key="1">
    <source>
        <dbReference type="Pfam" id="PF14846"/>
    </source>
</evidence>
<feature type="domain" description="DUF4485" evidence="1">
    <location>
        <begin position="26"/>
        <end position="106"/>
    </location>
</feature>
<dbReference type="Proteomes" id="UP001607302">
    <property type="component" value="Unassembled WGS sequence"/>
</dbReference>
<dbReference type="EMBL" id="JAUDFV010000074">
    <property type="protein sequence ID" value="KAL2733927.1"/>
    <property type="molecule type" value="Genomic_DNA"/>
</dbReference>
<evidence type="ECO:0000313" key="2">
    <source>
        <dbReference type="EMBL" id="KAL2733927.1"/>
    </source>
</evidence>
<organism evidence="2 3">
    <name type="scientific">Vespula squamosa</name>
    <name type="common">Southern yellow jacket</name>
    <name type="synonym">Wasp</name>
    <dbReference type="NCBI Taxonomy" id="30214"/>
    <lineage>
        <taxon>Eukaryota</taxon>
        <taxon>Metazoa</taxon>
        <taxon>Ecdysozoa</taxon>
        <taxon>Arthropoda</taxon>
        <taxon>Hexapoda</taxon>
        <taxon>Insecta</taxon>
        <taxon>Pterygota</taxon>
        <taxon>Neoptera</taxon>
        <taxon>Endopterygota</taxon>
        <taxon>Hymenoptera</taxon>
        <taxon>Apocrita</taxon>
        <taxon>Aculeata</taxon>
        <taxon>Vespoidea</taxon>
        <taxon>Vespidae</taxon>
        <taxon>Vespinae</taxon>
        <taxon>Vespula</taxon>
    </lineage>
</organism>
<name>A0ABD2BMD8_VESSQ</name>
<gene>
    <name evidence="2" type="ORF">V1478_003625</name>
</gene>
<accession>A0ABD2BMD8</accession>
<evidence type="ECO:0000313" key="3">
    <source>
        <dbReference type="Proteomes" id="UP001607302"/>
    </source>
</evidence>
<proteinExistence type="predicted"/>
<protein>
    <recommendedName>
        <fullName evidence="1">DUF4485 domain-containing protein</fullName>
    </recommendedName>
</protein>
<dbReference type="InterPro" id="IPR027831">
    <property type="entry name" value="DUF4485"/>
</dbReference>
<comment type="caution">
    <text evidence="2">The sequence shown here is derived from an EMBL/GenBank/DDBJ whole genome shotgun (WGS) entry which is preliminary data.</text>
</comment>
<sequence length="177" mass="20447">MSIKDEGDKKFQKIVGMTSKEDEIKNENFTYNDLLVRALVQLFPREERSLIHLWLEKLKSTHTGDSEKLSNRNNYMWLLLFVLQNGNLIEPFDEPPPVDELPPISDIMASIPAQMIEELISLPDINFPQSDWTSSDTNVMDMKETHSTGMPPHKFLEYQPRPVNGISCYFSIFSRPS</sequence>
<reference evidence="2 3" key="1">
    <citation type="journal article" date="2024" name="Ann. Entomol. Soc. Am.">
        <title>Genomic analyses of the southern and eastern yellowjacket wasps (Hymenoptera: Vespidae) reveal evolutionary signatures of social life.</title>
        <authorList>
            <person name="Catto M.A."/>
            <person name="Caine P.B."/>
            <person name="Orr S.E."/>
            <person name="Hunt B.G."/>
            <person name="Goodisman M.A.D."/>
        </authorList>
    </citation>
    <scope>NUCLEOTIDE SEQUENCE [LARGE SCALE GENOMIC DNA]</scope>
    <source>
        <strain evidence="2">233</strain>
        <tissue evidence="2">Head and thorax</tissue>
    </source>
</reference>
<dbReference type="Pfam" id="PF14846">
    <property type="entry name" value="DUF4485"/>
    <property type="match status" value="1"/>
</dbReference>